<comment type="caution">
    <text evidence="1">The sequence shown here is derived from an EMBL/GenBank/DDBJ whole genome shotgun (WGS) entry which is preliminary data.</text>
</comment>
<dbReference type="GeneID" id="19159852"/>
<dbReference type="OrthoDB" id="10371684at2759"/>
<sequence length="61" mass="6491">MLESKDCVLVATSLVLAVGTIVSVSVQLERQYNTAGRLNASKCECLSGDLPQGCIQLTSYL</sequence>
<gene>
    <name evidence="1" type="ORF">A1O1_04974</name>
</gene>
<organism evidence="1 2">
    <name type="scientific">Capronia coronata CBS 617.96</name>
    <dbReference type="NCBI Taxonomy" id="1182541"/>
    <lineage>
        <taxon>Eukaryota</taxon>
        <taxon>Fungi</taxon>
        <taxon>Dikarya</taxon>
        <taxon>Ascomycota</taxon>
        <taxon>Pezizomycotina</taxon>
        <taxon>Eurotiomycetes</taxon>
        <taxon>Chaetothyriomycetidae</taxon>
        <taxon>Chaetothyriales</taxon>
        <taxon>Herpotrichiellaceae</taxon>
        <taxon>Capronia</taxon>
    </lineage>
</organism>
<evidence type="ECO:0000313" key="2">
    <source>
        <dbReference type="Proteomes" id="UP000019484"/>
    </source>
</evidence>
<keyword evidence="2" id="KW-1185">Reference proteome</keyword>
<dbReference type="RefSeq" id="XP_007724053.1">
    <property type="nucleotide sequence ID" value="XM_007725863.1"/>
</dbReference>
<evidence type="ECO:0000313" key="1">
    <source>
        <dbReference type="EMBL" id="EXJ88047.1"/>
    </source>
</evidence>
<accession>W9Y5E5</accession>
<dbReference type="AlphaFoldDB" id="W9Y5E5"/>
<feature type="non-terminal residue" evidence="1">
    <location>
        <position position="61"/>
    </location>
</feature>
<dbReference type="HOGENOM" id="CLU_209441_0_0_1"/>
<name>W9Y5E5_9EURO</name>
<protein>
    <submittedName>
        <fullName evidence="1">Uncharacterized protein</fullName>
    </submittedName>
</protein>
<proteinExistence type="predicted"/>
<dbReference type="EMBL" id="AMWN01000004">
    <property type="protein sequence ID" value="EXJ88047.1"/>
    <property type="molecule type" value="Genomic_DNA"/>
</dbReference>
<reference evidence="1 2" key="1">
    <citation type="submission" date="2013-03" db="EMBL/GenBank/DDBJ databases">
        <title>The Genome Sequence of Capronia coronata CBS 617.96.</title>
        <authorList>
            <consortium name="The Broad Institute Genomics Platform"/>
            <person name="Cuomo C."/>
            <person name="de Hoog S."/>
            <person name="Gorbushina A."/>
            <person name="Walker B."/>
            <person name="Young S.K."/>
            <person name="Zeng Q."/>
            <person name="Gargeya S."/>
            <person name="Fitzgerald M."/>
            <person name="Haas B."/>
            <person name="Abouelleil A."/>
            <person name="Allen A.W."/>
            <person name="Alvarado L."/>
            <person name="Arachchi H.M."/>
            <person name="Berlin A.M."/>
            <person name="Chapman S.B."/>
            <person name="Gainer-Dewar J."/>
            <person name="Goldberg J."/>
            <person name="Griggs A."/>
            <person name="Gujja S."/>
            <person name="Hansen M."/>
            <person name="Howarth C."/>
            <person name="Imamovic A."/>
            <person name="Ireland A."/>
            <person name="Larimer J."/>
            <person name="McCowan C."/>
            <person name="Murphy C."/>
            <person name="Pearson M."/>
            <person name="Poon T.W."/>
            <person name="Priest M."/>
            <person name="Roberts A."/>
            <person name="Saif S."/>
            <person name="Shea T."/>
            <person name="Sisk P."/>
            <person name="Sykes S."/>
            <person name="Wortman J."/>
            <person name="Nusbaum C."/>
            <person name="Birren B."/>
        </authorList>
    </citation>
    <scope>NUCLEOTIDE SEQUENCE [LARGE SCALE GENOMIC DNA]</scope>
    <source>
        <strain evidence="1 2">CBS 617.96</strain>
    </source>
</reference>
<dbReference type="Proteomes" id="UP000019484">
    <property type="component" value="Unassembled WGS sequence"/>
</dbReference>